<feature type="transmembrane region" description="Helical" evidence="6">
    <location>
        <begin position="147"/>
        <end position="168"/>
    </location>
</feature>
<feature type="transmembrane region" description="Helical" evidence="6">
    <location>
        <begin position="364"/>
        <end position="386"/>
    </location>
</feature>
<name>U2T9U3_9ACTN</name>
<dbReference type="PATRIC" id="fig|1125712.3.peg.546"/>
<keyword evidence="2" id="KW-1003">Cell membrane</keyword>
<feature type="transmembrane region" description="Helical" evidence="6">
    <location>
        <begin position="174"/>
        <end position="194"/>
    </location>
</feature>
<dbReference type="Proteomes" id="UP000016638">
    <property type="component" value="Unassembled WGS sequence"/>
</dbReference>
<evidence type="ECO:0000256" key="5">
    <source>
        <dbReference type="ARBA" id="ARBA00023136"/>
    </source>
</evidence>
<accession>U2T9U3</accession>
<dbReference type="eggNOG" id="COG2244">
    <property type="taxonomic scope" value="Bacteria"/>
</dbReference>
<keyword evidence="8" id="KW-1185">Reference proteome</keyword>
<dbReference type="GO" id="GO:0005886">
    <property type="term" value="C:plasma membrane"/>
    <property type="evidence" value="ECO:0007669"/>
    <property type="project" value="UniProtKB-SubCell"/>
</dbReference>
<feature type="transmembrane region" description="Helical" evidence="6">
    <location>
        <begin position="333"/>
        <end position="357"/>
    </location>
</feature>
<feature type="transmembrane region" description="Helical" evidence="6">
    <location>
        <begin position="20"/>
        <end position="44"/>
    </location>
</feature>
<comment type="caution">
    <text evidence="7">The sequence shown here is derived from an EMBL/GenBank/DDBJ whole genome shotgun (WGS) entry which is preliminary data.</text>
</comment>
<feature type="transmembrane region" description="Helical" evidence="6">
    <location>
        <begin position="50"/>
        <end position="71"/>
    </location>
</feature>
<evidence type="ECO:0000313" key="7">
    <source>
        <dbReference type="EMBL" id="ERL09784.1"/>
    </source>
</evidence>
<evidence type="ECO:0000256" key="1">
    <source>
        <dbReference type="ARBA" id="ARBA00004651"/>
    </source>
</evidence>
<feature type="transmembrane region" description="Helical" evidence="6">
    <location>
        <begin position="215"/>
        <end position="237"/>
    </location>
</feature>
<dbReference type="EMBL" id="AWEZ01000020">
    <property type="protein sequence ID" value="ERL09784.1"/>
    <property type="molecule type" value="Genomic_DNA"/>
</dbReference>
<evidence type="ECO:0000256" key="6">
    <source>
        <dbReference type="SAM" id="Phobius"/>
    </source>
</evidence>
<keyword evidence="3 6" id="KW-0812">Transmembrane</keyword>
<dbReference type="STRING" id="1125712.HMPREF1316_1484"/>
<organism evidence="7 8">
    <name type="scientific">Olsenella profusa F0195</name>
    <dbReference type="NCBI Taxonomy" id="1125712"/>
    <lineage>
        <taxon>Bacteria</taxon>
        <taxon>Bacillati</taxon>
        <taxon>Actinomycetota</taxon>
        <taxon>Coriobacteriia</taxon>
        <taxon>Coriobacteriales</taxon>
        <taxon>Atopobiaceae</taxon>
        <taxon>Olsenella</taxon>
    </lineage>
</organism>
<dbReference type="PANTHER" id="PTHR30250:SF11">
    <property type="entry name" value="O-ANTIGEN TRANSPORTER-RELATED"/>
    <property type="match status" value="1"/>
</dbReference>
<feature type="transmembrane region" description="Helical" evidence="6">
    <location>
        <begin position="291"/>
        <end position="313"/>
    </location>
</feature>
<reference evidence="7 8" key="1">
    <citation type="submission" date="2013-08" db="EMBL/GenBank/DDBJ databases">
        <authorList>
            <person name="Durkin A.S."/>
            <person name="Haft D.R."/>
            <person name="McCorrison J."/>
            <person name="Torralba M."/>
            <person name="Gillis M."/>
            <person name="Haft D.H."/>
            <person name="Methe B."/>
            <person name="Sutton G."/>
            <person name="Nelson K.E."/>
        </authorList>
    </citation>
    <scope>NUCLEOTIDE SEQUENCE [LARGE SCALE GENOMIC DNA]</scope>
    <source>
        <strain evidence="7 8">F0195</strain>
    </source>
</reference>
<dbReference type="PANTHER" id="PTHR30250">
    <property type="entry name" value="PST FAMILY PREDICTED COLANIC ACID TRANSPORTER"/>
    <property type="match status" value="1"/>
</dbReference>
<feature type="transmembrane region" description="Helical" evidence="6">
    <location>
        <begin position="249"/>
        <end position="270"/>
    </location>
</feature>
<sequence>MSGEEKAEGPKALSIKRNMLFNTIGSLMYQGCLWLTTVIVVTLSSDYNNSGILALAMTVGNMLVPIATYTIRTYQVSDVGGTYSKANYVTFRLITILVGLALLVPYTLFIGASAEVIVAILLYLLFKMDESFCDVLYGIDQSRGRMDFIGISQFVRGVLVIVLFGMGLKVFDSLWVAIAGMMAAGLATTLLYDLPHARLLGLHGLGITGGQVRSLFVTCLPAVLSSLLVSMVVSVSRQYFSSVFGTEQLGYYAAVATPTVLIQAAARYLYSPLLVPLADRWNASSVAEFRRWFWGILVRMLGAILVIVVILSVTGAPLLRLVYGPSIDAYTYLFPPTLVCATLIALIWFFSDVLVIMRDMSGELIANAATFAVSMVLMVPLIDAFYMNGLNMVIIVSMLVGLAVCAIRLLRLFRRREAVRP</sequence>
<dbReference type="InterPro" id="IPR050833">
    <property type="entry name" value="Poly_Biosynth_Transport"/>
</dbReference>
<protein>
    <submittedName>
        <fullName evidence="7">Polysaccharide biosynthesis protein</fullName>
    </submittedName>
</protein>
<feature type="transmembrane region" description="Helical" evidence="6">
    <location>
        <begin position="83"/>
        <end position="102"/>
    </location>
</feature>
<proteinExistence type="predicted"/>
<gene>
    <name evidence="7" type="ORF">HMPREF1316_1484</name>
</gene>
<dbReference type="OrthoDB" id="3246647at2"/>
<keyword evidence="5 6" id="KW-0472">Membrane</keyword>
<comment type="subcellular location">
    <subcellularLocation>
        <location evidence="1">Cell membrane</location>
        <topology evidence="1">Multi-pass membrane protein</topology>
    </subcellularLocation>
</comment>
<dbReference type="AlphaFoldDB" id="U2T9U3"/>
<keyword evidence="4 6" id="KW-1133">Transmembrane helix</keyword>
<evidence type="ECO:0000256" key="2">
    <source>
        <dbReference type="ARBA" id="ARBA00022475"/>
    </source>
</evidence>
<evidence type="ECO:0000256" key="3">
    <source>
        <dbReference type="ARBA" id="ARBA00022692"/>
    </source>
</evidence>
<evidence type="ECO:0000313" key="8">
    <source>
        <dbReference type="Proteomes" id="UP000016638"/>
    </source>
</evidence>
<dbReference type="RefSeq" id="WP_021725412.1">
    <property type="nucleotide sequence ID" value="NZ_AWEZ01000020.1"/>
</dbReference>
<feature type="transmembrane region" description="Helical" evidence="6">
    <location>
        <begin position="392"/>
        <end position="410"/>
    </location>
</feature>
<evidence type="ECO:0000256" key="4">
    <source>
        <dbReference type="ARBA" id="ARBA00022989"/>
    </source>
</evidence>